<organism evidence="10 11">
    <name type="scientific">Trichosporon asahii var. asahii (strain ATCC 90039 / CBS 2479 / JCM 2466 / KCTC 7840 / NBRC 103889/ NCYC 2677 / UAMH 7654)</name>
    <name type="common">Yeast</name>
    <dbReference type="NCBI Taxonomy" id="1186058"/>
    <lineage>
        <taxon>Eukaryota</taxon>
        <taxon>Fungi</taxon>
        <taxon>Dikarya</taxon>
        <taxon>Basidiomycota</taxon>
        <taxon>Agaricomycotina</taxon>
        <taxon>Tremellomycetes</taxon>
        <taxon>Trichosporonales</taxon>
        <taxon>Trichosporonaceae</taxon>
        <taxon>Trichosporon</taxon>
    </lineage>
</organism>
<dbReference type="GeneID" id="25987442"/>
<evidence type="ECO:0000256" key="2">
    <source>
        <dbReference type="ARBA" id="ARBA00022723"/>
    </source>
</evidence>
<feature type="domain" description="Serine/threonine specific protein phosphatases" evidence="9">
    <location>
        <begin position="260"/>
        <end position="265"/>
    </location>
</feature>
<evidence type="ECO:0000256" key="6">
    <source>
        <dbReference type="ARBA" id="ARBA00029458"/>
    </source>
</evidence>
<evidence type="ECO:0000256" key="3">
    <source>
        <dbReference type="ARBA" id="ARBA00022801"/>
    </source>
</evidence>
<dbReference type="AlphaFoldDB" id="J4U9I6"/>
<dbReference type="SUPFAM" id="SSF56300">
    <property type="entry name" value="Metallo-dependent phosphatases"/>
    <property type="match status" value="1"/>
</dbReference>
<evidence type="ECO:0000256" key="5">
    <source>
        <dbReference type="ARBA" id="ARBA00023211"/>
    </source>
</evidence>
<dbReference type="EC" id="3.1.3.16" evidence="7"/>
<dbReference type="Proteomes" id="UP000002748">
    <property type="component" value="Unassembled WGS sequence"/>
</dbReference>
<evidence type="ECO:0000256" key="4">
    <source>
        <dbReference type="ARBA" id="ARBA00022912"/>
    </source>
</evidence>
<dbReference type="InterPro" id="IPR050341">
    <property type="entry name" value="PP1_catalytic_subunit"/>
</dbReference>
<dbReference type="InterPro" id="IPR004843">
    <property type="entry name" value="Calcineurin-like_PHP"/>
</dbReference>
<keyword evidence="2" id="KW-0479">Metal-binding</keyword>
<dbReference type="PRINTS" id="PR00114">
    <property type="entry name" value="STPHPHTASE"/>
</dbReference>
<dbReference type="SMART" id="SM00156">
    <property type="entry name" value="PP2Ac"/>
    <property type="match status" value="1"/>
</dbReference>
<dbReference type="Pfam" id="PF16891">
    <property type="entry name" value="STPPase_N"/>
    <property type="match status" value="1"/>
</dbReference>
<evidence type="ECO:0000256" key="1">
    <source>
        <dbReference type="ARBA" id="ARBA00001936"/>
    </source>
</evidence>
<name>J4U9I6_TRIAS</name>
<dbReference type="HOGENOM" id="CLU_004962_0_8_1"/>
<feature type="region of interest" description="Disordered" evidence="8">
    <location>
        <begin position="1"/>
        <end position="145"/>
    </location>
</feature>
<keyword evidence="4" id="KW-0904">Protein phosphatase</keyword>
<gene>
    <name evidence="10" type="ORF">A1Q1_03929</name>
</gene>
<dbReference type="RefSeq" id="XP_014177829.1">
    <property type="nucleotide sequence ID" value="XM_014322354.1"/>
</dbReference>
<comment type="similarity">
    <text evidence="6">Belongs to the PPP phosphatase family. PP-Z subfamily.</text>
</comment>
<comment type="caution">
    <text evidence="10">The sequence shown here is derived from an EMBL/GenBank/DDBJ whole genome shotgun (WGS) entry which is preliminary data.</text>
</comment>
<dbReference type="PROSITE" id="PS00125">
    <property type="entry name" value="SER_THR_PHOSPHATASE"/>
    <property type="match status" value="1"/>
</dbReference>
<dbReference type="EMBL" id="ALBS01000258">
    <property type="protein sequence ID" value="EJT47300.1"/>
    <property type="molecule type" value="Genomic_DNA"/>
</dbReference>
<dbReference type="GO" id="GO:0005737">
    <property type="term" value="C:cytoplasm"/>
    <property type="evidence" value="ECO:0007669"/>
    <property type="project" value="TreeGrafter"/>
</dbReference>
<dbReference type="GO" id="GO:0004722">
    <property type="term" value="F:protein serine/threonine phosphatase activity"/>
    <property type="evidence" value="ECO:0007669"/>
    <property type="project" value="UniProtKB-EC"/>
</dbReference>
<keyword evidence="5" id="KW-0464">Manganese</keyword>
<feature type="compositionally biased region" description="Polar residues" evidence="8">
    <location>
        <begin position="41"/>
        <end position="55"/>
    </location>
</feature>
<evidence type="ECO:0000259" key="9">
    <source>
        <dbReference type="PROSITE" id="PS00125"/>
    </source>
</evidence>
<sequence>MGQSPSKKMGRTRSKELSANDLADSLASTKLSNAPRYDGSANDSTRSSRISTNGPPRSPAVDSPAIRATGATPPDGSAPVSPTTPSNRNFLNTSPPPPTGTSPARSGSPLPGHQHTNSGSSLTPGDALTTTISRTSVGPSNASGLDVDSMISRLLEAGYSGKVTKSPPLKNAEIAAVCAAAREIFLAQPTLIELSPPVKIVGDVHGQYADLIRMFEMCGFPPQANYLFLGDYVDRGKQSLETILLLLCYKIKYPENFFLLRGNHECANVTRVYGFYDECKRRTNIKTWKTFIDVFNALPIASIVASKIFCVHGGLSPSLQSMDDIRRIQRPTDVPDYGLLNDLVWSDPSDTALDWEDNERGVSFCYGKSVINAFLATHDMDLICRAHMVVEDGYEFYNDRTLVTVFSAPNYCGEFDNFGAVMSVSEDLLCSFELLKPLDGAALKKEMTKAKRKR</sequence>
<feature type="compositionally biased region" description="Polar residues" evidence="8">
    <location>
        <begin position="114"/>
        <end position="143"/>
    </location>
</feature>
<protein>
    <recommendedName>
        <fullName evidence="7">Serine/threonine-protein phosphatase</fullName>
        <ecNumber evidence="7">3.1.3.16</ecNumber>
    </recommendedName>
</protein>
<evidence type="ECO:0000313" key="10">
    <source>
        <dbReference type="EMBL" id="EJT47300.1"/>
    </source>
</evidence>
<comment type="cofactor">
    <cofactor evidence="1">
        <name>Mn(2+)</name>
        <dbReference type="ChEBI" id="CHEBI:29035"/>
    </cofactor>
</comment>
<evidence type="ECO:0000256" key="7">
    <source>
        <dbReference type="RuleBase" id="RU004273"/>
    </source>
</evidence>
<dbReference type="InterPro" id="IPR006186">
    <property type="entry name" value="Ser/Thr-sp_prot-phosphatase"/>
</dbReference>
<dbReference type="InterPro" id="IPR031675">
    <property type="entry name" value="STPPase_N"/>
</dbReference>
<dbReference type="OrthoDB" id="1930084at2759"/>
<dbReference type="GO" id="GO:0046872">
    <property type="term" value="F:metal ion binding"/>
    <property type="evidence" value="ECO:0007669"/>
    <property type="project" value="UniProtKB-KW"/>
</dbReference>
<accession>J4U9I6</accession>
<keyword evidence="3 7" id="KW-0378">Hydrolase</keyword>
<dbReference type="PANTHER" id="PTHR11668">
    <property type="entry name" value="SERINE/THREONINE PROTEIN PHOSPHATASE"/>
    <property type="match status" value="1"/>
</dbReference>
<dbReference type="VEuPathDB" id="FungiDB:A1Q1_03929"/>
<proteinExistence type="inferred from homology"/>
<feature type="compositionally biased region" description="Polar residues" evidence="8">
    <location>
        <begin position="80"/>
        <end position="92"/>
    </location>
</feature>
<evidence type="ECO:0000313" key="11">
    <source>
        <dbReference type="Proteomes" id="UP000002748"/>
    </source>
</evidence>
<comment type="catalytic activity">
    <reaction evidence="7">
        <text>O-phospho-L-threonyl-[protein] + H2O = L-threonyl-[protein] + phosphate</text>
        <dbReference type="Rhea" id="RHEA:47004"/>
        <dbReference type="Rhea" id="RHEA-COMP:11060"/>
        <dbReference type="Rhea" id="RHEA-COMP:11605"/>
        <dbReference type="ChEBI" id="CHEBI:15377"/>
        <dbReference type="ChEBI" id="CHEBI:30013"/>
        <dbReference type="ChEBI" id="CHEBI:43474"/>
        <dbReference type="ChEBI" id="CHEBI:61977"/>
        <dbReference type="EC" id="3.1.3.16"/>
    </reaction>
</comment>
<dbReference type="FunFam" id="3.60.21.10:FF:000006">
    <property type="entry name" value="Serine/threonine-protein phosphatase"/>
    <property type="match status" value="1"/>
</dbReference>
<evidence type="ECO:0000256" key="8">
    <source>
        <dbReference type="SAM" id="MobiDB-lite"/>
    </source>
</evidence>
<dbReference type="PANTHER" id="PTHR11668:SF484">
    <property type="entry name" value="SERINE_THREONINE-PROTEIN PHOSPHATASE PP-Z1-RELATED"/>
    <property type="match status" value="1"/>
</dbReference>
<dbReference type="InterPro" id="IPR029052">
    <property type="entry name" value="Metallo-depent_PP-like"/>
</dbReference>
<dbReference type="KEGG" id="tasa:A1Q1_03929"/>
<dbReference type="Gene3D" id="3.60.21.10">
    <property type="match status" value="1"/>
</dbReference>
<dbReference type="GO" id="GO:0005634">
    <property type="term" value="C:nucleus"/>
    <property type="evidence" value="ECO:0007669"/>
    <property type="project" value="TreeGrafter"/>
</dbReference>
<dbReference type="Pfam" id="PF00149">
    <property type="entry name" value="Metallophos"/>
    <property type="match status" value="1"/>
</dbReference>
<reference evidence="10 11" key="1">
    <citation type="journal article" date="2012" name="Eukaryot. Cell">
        <title>Draft genome sequence of CBS 2479, the standard type strain of Trichosporon asahii.</title>
        <authorList>
            <person name="Yang R.Y."/>
            <person name="Li H.T."/>
            <person name="Zhu H."/>
            <person name="Zhou G.P."/>
            <person name="Wang M."/>
            <person name="Wang L."/>
        </authorList>
    </citation>
    <scope>NUCLEOTIDE SEQUENCE [LARGE SCALE GENOMIC DNA]</scope>
    <source>
        <strain evidence="11">ATCC 90039 / CBS 2479 / JCM 2466 / KCTC 7840 / NCYC 2677 / UAMH 7654</strain>
    </source>
</reference>